<reference evidence="1 2" key="1">
    <citation type="journal article" date="2019" name="Genome Biol. Evol.">
        <title>Insights into the evolution of the New World diploid cottons (Gossypium, subgenus Houzingenia) based on genome sequencing.</title>
        <authorList>
            <person name="Grover C.E."/>
            <person name="Arick M.A. 2nd"/>
            <person name="Thrash A."/>
            <person name="Conover J.L."/>
            <person name="Sanders W.S."/>
            <person name="Peterson D.G."/>
            <person name="Frelichowski J.E."/>
            <person name="Scheffler J.A."/>
            <person name="Scheffler B.E."/>
            <person name="Wendel J.F."/>
        </authorList>
    </citation>
    <scope>NUCLEOTIDE SEQUENCE [LARGE SCALE GENOMIC DNA]</scope>
    <source>
        <strain evidence="1">57</strain>
        <tissue evidence="1">Leaf</tissue>
    </source>
</reference>
<comment type="caution">
    <text evidence="1">The sequence shown here is derived from an EMBL/GenBank/DDBJ whole genome shotgun (WGS) entry which is preliminary data.</text>
</comment>
<dbReference type="EMBL" id="JABFAB010247310">
    <property type="protein sequence ID" value="MBA0673375.1"/>
    <property type="molecule type" value="Genomic_DNA"/>
</dbReference>
<dbReference type="Proteomes" id="UP000593573">
    <property type="component" value="Unassembled WGS sequence"/>
</dbReference>
<accession>A0A7J8WE94</accession>
<evidence type="ECO:0000313" key="1">
    <source>
        <dbReference type="EMBL" id="MBA0673375.1"/>
    </source>
</evidence>
<dbReference type="OrthoDB" id="1002294at2759"/>
<dbReference type="AlphaFoldDB" id="A0A7J8WE94"/>
<keyword evidence="2" id="KW-1185">Reference proteome</keyword>
<sequence>MIRWMNETWSVLQEFGRMNGLRAPSYPSNMFKLTLTH</sequence>
<protein>
    <submittedName>
        <fullName evidence="1">Uncharacterized protein</fullName>
    </submittedName>
</protein>
<organism evidence="1 2">
    <name type="scientific">Gossypium klotzschianum</name>
    <dbReference type="NCBI Taxonomy" id="34286"/>
    <lineage>
        <taxon>Eukaryota</taxon>
        <taxon>Viridiplantae</taxon>
        <taxon>Streptophyta</taxon>
        <taxon>Embryophyta</taxon>
        <taxon>Tracheophyta</taxon>
        <taxon>Spermatophyta</taxon>
        <taxon>Magnoliopsida</taxon>
        <taxon>eudicotyledons</taxon>
        <taxon>Gunneridae</taxon>
        <taxon>Pentapetalae</taxon>
        <taxon>rosids</taxon>
        <taxon>malvids</taxon>
        <taxon>Malvales</taxon>
        <taxon>Malvaceae</taxon>
        <taxon>Malvoideae</taxon>
        <taxon>Gossypium</taxon>
    </lineage>
</organism>
<evidence type="ECO:0000313" key="2">
    <source>
        <dbReference type="Proteomes" id="UP000593573"/>
    </source>
</evidence>
<name>A0A7J8WE94_9ROSI</name>
<gene>
    <name evidence="1" type="ORF">Goklo_028958</name>
</gene>
<proteinExistence type="predicted"/>